<organism evidence="1 2">
    <name type="scientific">Rachiplusia nu nucleopolyhedrovirus</name>
    <dbReference type="NCBI Taxonomy" id="2605775"/>
    <lineage>
        <taxon>Viruses</taxon>
        <taxon>Viruses incertae sedis</taxon>
        <taxon>Naldaviricetes</taxon>
        <taxon>Lefavirales</taxon>
        <taxon>Baculoviridae</taxon>
        <taxon>Alphabaculovirus</taxon>
        <taxon>Alphabaculovirus ranus</taxon>
    </lineage>
</organism>
<sequence>MNYSTVALFVLLAYLWQTGNLMHEVEAIKKFLHVMYETIEYRFDTLVEDLALLRRDTLLLLHRIQNTTRETYDMVISNGNKIDYINNKLDNLLIK</sequence>
<dbReference type="GeneID" id="80538128"/>
<dbReference type="RefSeq" id="YP_010799699.1">
    <property type="nucleotide sequence ID" value="NC_076682.1"/>
</dbReference>
<dbReference type="Proteomes" id="UP000830719">
    <property type="component" value="Segment"/>
</dbReference>
<gene>
    <name evidence="1" type="primary">gp-16</name>
</gene>
<keyword evidence="2" id="KW-1185">Reference proteome</keyword>
<reference evidence="1" key="1">
    <citation type="submission" date="2019-01" db="EMBL/GenBank/DDBJ databases">
        <authorList>
            <person name="Trentin L.B."/>
            <person name="Santos E.R."/>
            <person name="Silva L.A."/>
            <person name="Sosa-Gomez D.R."/>
            <person name="Ribeiro B.M."/>
            <person name="Ardisson-Araujo D.M.P."/>
        </authorList>
    </citation>
    <scope>NUCLEOTIDE SEQUENCE</scope>
    <source>
        <strain evidence="1">VPN54</strain>
    </source>
</reference>
<protein>
    <submittedName>
        <fullName evidence="1">GP-16</fullName>
    </submittedName>
</protein>
<proteinExistence type="predicted"/>
<name>A0AAE6M6E4_9ABAC</name>
<evidence type="ECO:0000313" key="2">
    <source>
        <dbReference type="Proteomes" id="UP000830719"/>
    </source>
</evidence>
<dbReference type="EMBL" id="MK419956">
    <property type="protein sequence ID" value="QEI03698.1"/>
    <property type="molecule type" value="Genomic_DNA"/>
</dbReference>
<evidence type="ECO:0000313" key="1">
    <source>
        <dbReference type="EMBL" id="QEI03698.1"/>
    </source>
</evidence>
<dbReference type="KEGG" id="vg:80538128"/>
<accession>A0AAE6M6E4</accession>